<evidence type="ECO:0000256" key="1">
    <source>
        <dbReference type="ARBA" id="ARBA00012552"/>
    </source>
</evidence>
<keyword evidence="10" id="KW-1185">Reference proteome</keyword>
<feature type="domain" description="Helicase C-terminal" evidence="8">
    <location>
        <begin position="268"/>
        <end position="435"/>
    </location>
</feature>
<feature type="region of interest" description="Disordered" evidence="6">
    <location>
        <begin position="424"/>
        <end position="445"/>
    </location>
</feature>
<dbReference type="CDD" id="cd18787">
    <property type="entry name" value="SF2_C_DEAD"/>
    <property type="match status" value="1"/>
</dbReference>
<dbReference type="OrthoDB" id="10265785at2759"/>
<dbReference type="SUPFAM" id="SSF52540">
    <property type="entry name" value="P-loop containing nucleoside triphosphate hydrolases"/>
    <property type="match status" value="1"/>
</dbReference>
<dbReference type="GO" id="GO:0003676">
    <property type="term" value="F:nucleic acid binding"/>
    <property type="evidence" value="ECO:0007669"/>
    <property type="project" value="InterPro"/>
</dbReference>
<dbReference type="Proteomes" id="UP000179807">
    <property type="component" value="Unassembled WGS sequence"/>
</dbReference>
<dbReference type="EC" id="3.6.4.13" evidence="1"/>
<dbReference type="AlphaFoldDB" id="A0A1J4KAG1"/>
<dbReference type="GeneID" id="94837661"/>
<protein>
    <recommendedName>
        <fullName evidence="1">RNA helicase</fullName>
        <ecNumber evidence="1">3.6.4.13</ecNumber>
    </recommendedName>
</protein>
<evidence type="ECO:0000256" key="6">
    <source>
        <dbReference type="SAM" id="MobiDB-lite"/>
    </source>
</evidence>
<dbReference type="SMART" id="SM00487">
    <property type="entry name" value="DEXDc"/>
    <property type="match status" value="1"/>
</dbReference>
<evidence type="ECO:0000259" key="8">
    <source>
        <dbReference type="PROSITE" id="PS51194"/>
    </source>
</evidence>
<keyword evidence="2" id="KW-0547">Nucleotide-binding</keyword>
<sequence>MSQSNAETLRNAFKAHEDYASKLELSQNDKESPLYPMLPFDEIIKGPVADPLLQILDELEFYQPSKIQSQAIPILNDGDKKDLIAQAQSGSGKTVAFIVSMILHVNPEVKKPQSICLCHTRELSEQTFKVFESLNKYTKYTAGRCVKNVEDPSPDAQVIFGTAASFVFAIREKKIDPSEIKFLVVDEADTILEKDGSHRGPTTMLIQKLLPKDCQLGMFSATFPPDVIGFIHKLRPNIISIRLKRSQQHVATVSHWYTKVNDDNEGYEVVYDLTNLRAQGQTYIFVPSKNAVNSLTKYLTDKGLTCRAFSSDLEATERDATLNAFRRDEFKVLITTDVLARGIDIPTTYLVINYRLPQQFDQAKKRNVPSCDSYYHRAGRAGRFGRTGLCFNIIFASTREEQTLKIFCDNLGIKPLNKISKEELKTLPDETEVPTEVAPAAEEAK</sequence>
<evidence type="ECO:0000256" key="4">
    <source>
        <dbReference type="ARBA" id="ARBA00022806"/>
    </source>
</evidence>
<evidence type="ECO:0000313" key="10">
    <source>
        <dbReference type="Proteomes" id="UP000179807"/>
    </source>
</evidence>
<accession>A0A1J4KAG1</accession>
<dbReference type="VEuPathDB" id="TrichDB:TRFO_23098"/>
<comment type="caution">
    <text evidence="9">The sequence shown here is derived from an EMBL/GenBank/DDBJ whole genome shotgun (WGS) entry which is preliminary data.</text>
</comment>
<keyword evidence="4 9" id="KW-0347">Helicase</keyword>
<dbReference type="EMBL" id="MLAK01000668">
    <property type="protein sequence ID" value="OHT08415.1"/>
    <property type="molecule type" value="Genomic_DNA"/>
</dbReference>
<proteinExistence type="predicted"/>
<evidence type="ECO:0000256" key="3">
    <source>
        <dbReference type="ARBA" id="ARBA00022801"/>
    </source>
</evidence>
<evidence type="ECO:0000259" key="7">
    <source>
        <dbReference type="PROSITE" id="PS51192"/>
    </source>
</evidence>
<dbReference type="InterPro" id="IPR027417">
    <property type="entry name" value="P-loop_NTPase"/>
</dbReference>
<dbReference type="Pfam" id="PF00271">
    <property type="entry name" value="Helicase_C"/>
    <property type="match status" value="1"/>
</dbReference>
<dbReference type="InterPro" id="IPR001650">
    <property type="entry name" value="Helicase_C-like"/>
</dbReference>
<gene>
    <name evidence="9" type="primary">DBP5</name>
    <name evidence="9" type="ORF">TRFO_23098</name>
</gene>
<dbReference type="GO" id="GO:0005524">
    <property type="term" value="F:ATP binding"/>
    <property type="evidence" value="ECO:0007669"/>
    <property type="project" value="UniProtKB-KW"/>
</dbReference>
<dbReference type="PANTHER" id="PTHR47958">
    <property type="entry name" value="ATP-DEPENDENT RNA HELICASE DBP3"/>
    <property type="match status" value="1"/>
</dbReference>
<organism evidence="9 10">
    <name type="scientific">Tritrichomonas foetus</name>
    <dbReference type="NCBI Taxonomy" id="1144522"/>
    <lineage>
        <taxon>Eukaryota</taxon>
        <taxon>Metamonada</taxon>
        <taxon>Parabasalia</taxon>
        <taxon>Tritrichomonadida</taxon>
        <taxon>Tritrichomonadidae</taxon>
        <taxon>Tritrichomonas</taxon>
    </lineage>
</organism>
<evidence type="ECO:0000256" key="5">
    <source>
        <dbReference type="ARBA" id="ARBA00022840"/>
    </source>
</evidence>
<feature type="compositionally biased region" description="Low complexity" evidence="6">
    <location>
        <begin position="434"/>
        <end position="445"/>
    </location>
</feature>
<dbReference type="RefSeq" id="XP_068361551.1">
    <property type="nucleotide sequence ID" value="XM_068502957.1"/>
</dbReference>
<dbReference type="InterPro" id="IPR014001">
    <property type="entry name" value="Helicase_ATP-bd"/>
</dbReference>
<name>A0A1J4KAG1_9EUKA</name>
<dbReference type="SMART" id="SM00490">
    <property type="entry name" value="HELICc"/>
    <property type="match status" value="1"/>
</dbReference>
<keyword evidence="5" id="KW-0067">ATP-binding</keyword>
<dbReference type="Pfam" id="PF00270">
    <property type="entry name" value="DEAD"/>
    <property type="match status" value="1"/>
</dbReference>
<dbReference type="InterPro" id="IPR011545">
    <property type="entry name" value="DEAD/DEAH_box_helicase_dom"/>
</dbReference>
<evidence type="ECO:0000256" key="2">
    <source>
        <dbReference type="ARBA" id="ARBA00022741"/>
    </source>
</evidence>
<dbReference type="PROSITE" id="PS51192">
    <property type="entry name" value="HELICASE_ATP_BIND_1"/>
    <property type="match status" value="1"/>
</dbReference>
<dbReference type="PROSITE" id="PS51194">
    <property type="entry name" value="HELICASE_CTER"/>
    <property type="match status" value="1"/>
</dbReference>
<dbReference type="Gene3D" id="3.40.50.300">
    <property type="entry name" value="P-loop containing nucleotide triphosphate hydrolases"/>
    <property type="match status" value="2"/>
</dbReference>
<dbReference type="GO" id="GO:0003724">
    <property type="term" value="F:RNA helicase activity"/>
    <property type="evidence" value="ECO:0007669"/>
    <property type="project" value="UniProtKB-EC"/>
</dbReference>
<reference evidence="9" key="1">
    <citation type="submission" date="2016-10" db="EMBL/GenBank/DDBJ databases">
        <authorList>
            <person name="Benchimol M."/>
            <person name="Almeida L.G."/>
            <person name="Vasconcelos A.T."/>
            <person name="Perreira-Neves A."/>
            <person name="Rosa I.A."/>
            <person name="Tasca T."/>
            <person name="Bogo M.R."/>
            <person name="de Souza W."/>
        </authorList>
    </citation>
    <scope>NUCLEOTIDE SEQUENCE [LARGE SCALE GENOMIC DNA]</scope>
    <source>
        <strain evidence="9">K</strain>
    </source>
</reference>
<evidence type="ECO:0000313" key="9">
    <source>
        <dbReference type="EMBL" id="OHT08415.1"/>
    </source>
</evidence>
<feature type="domain" description="Helicase ATP-binding" evidence="7">
    <location>
        <begin position="74"/>
        <end position="241"/>
    </location>
</feature>
<dbReference type="GO" id="GO:0016787">
    <property type="term" value="F:hydrolase activity"/>
    <property type="evidence" value="ECO:0007669"/>
    <property type="project" value="UniProtKB-KW"/>
</dbReference>
<keyword evidence="3" id="KW-0378">Hydrolase</keyword>